<keyword evidence="2" id="KW-0539">Nucleus</keyword>
<protein>
    <submittedName>
        <fullName evidence="4">Chromosome transmission fidelity protein 8</fullName>
    </submittedName>
</protein>
<comment type="subcellular location">
    <subcellularLocation>
        <location evidence="1">Nucleus</location>
    </subcellularLocation>
</comment>
<feature type="region of interest" description="Disordered" evidence="3">
    <location>
        <begin position="103"/>
        <end position="155"/>
    </location>
</feature>
<dbReference type="PANTHER" id="PTHR28605">
    <property type="entry name" value="CTF8, CHROMOSOME TRANSMISSION FIDELITY FACTOR 8 HOMOLOG (S. CEREVISIAE)"/>
    <property type="match status" value="1"/>
</dbReference>
<reference evidence="4" key="1">
    <citation type="submission" date="2014-08" db="EMBL/GenBank/DDBJ databases">
        <authorList>
            <person name="Sharma Rahul"/>
            <person name="Thines Marco"/>
        </authorList>
    </citation>
    <scope>NUCLEOTIDE SEQUENCE</scope>
</reference>
<dbReference type="GO" id="GO:0005634">
    <property type="term" value="C:nucleus"/>
    <property type="evidence" value="ECO:0007669"/>
    <property type="project" value="UniProtKB-SubCell"/>
</dbReference>
<dbReference type="EMBL" id="LN483157">
    <property type="protein sequence ID" value="CED84190.1"/>
    <property type="molecule type" value="Genomic_DNA"/>
</dbReference>
<proteinExistence type="predicted"/>
<accession>A0A0F7SUC4</accession>
<feature type="compositionally biased region" description="Polar residues" evidence="3">
    <location>
        <begin position="108"/>
        <end position="117"/>
    </location>
</feature>
<organism evidence="4">
    <name type="scientific">Phaffia rhodozyma</name>
    <name type="common">Yeast</name>
    <name type="synonym">Xanthophyllomyces dendrorhous</name>
    <dbReference type="NCBI Taxonomy" id="264483"/>
    <lineage>
        <taxon>Eukaryota</taxon>
        <taxon>Fungi</taxon>
        <taxon>Dikarya</taxon>
        <taxon>Basidiomycota</taxon>
        <taxon>Agaricomycotina</taxon>
        <taxon>Tremellomycetes</taxon>
        <taxon>Cystofilobasidiales</taxon>
        <taxon>Mrakiaceae</taxon>
        <taxon>Phaffia</taxon>
    </lineage>
</organism>
<sequence>MRIRIEIPPSLLSPLALSNPSESAPVLAKLDGRTVLIELQGAIETDGDTDGQLIGKLGLEAGRPTLTISHHLLHGTFVNLPKPLAVLRKAPIIIDDEELEGIDEKNSMPPSSSEFNVMSSPMPSAPRPPIDYSSDLEPASSPYRPSVTPSSKPALASDILKRKRQQVIDGAFKKQKNELEEKRATRYECVGVIKTKVVFGKRPQFIVHLDVDADETS</sequence>
<dbReference type="PANTHER" id="PTHR28605:SF1">
    <property type="entry name" value="CHROMOSOME TRANSMISSION FIDELITY FACTOR 8"/>
    <property type="match status" value="1"/>
</dbReference>
<name>A0A0F7SUC4_PHARH</name>
<evidence type="ECO:0000313" key="4">
    <source>
        <dbReference type="EMBL" id="CED84190.1"/>
    </source>
</evidence>
<evidence type="ECO:0000256" key="3">
    <source>
        <dbReference type="SAM" id="MobiDB-lite"/>
    </source>
</evidence>
<dbReference type="AlphaFoldDB" id="A0A0F7SUC4"/>
<evidence type="ECO:0000256" key="1">
    <source>
        <dbReference type="ARBA" id="ARBA00004123"/>
    </source>
</evidence>
<evidence type="ECO:0000256" key="2">
    <source>
        <dbReference type="ARBA" id="ARBA00023242"/>
    </source>
</evidence>